<name>A0A0L8KU31_9ACTN</name>
<reference evidence="3" key="1">
    <citation type="submission" date="2015-07" db="EMBL/GenBank/DDBJ databases">
        <authorList>
            <person name="Ju K.-S."/>
            <person name="Doroghazi J.R."/>
            <person name="Metcalf W.W."/>
        </authorList>
    </citation>
    <scope>NUCLEOTIDE SEQUENCE [LARGE SCALE GENOMIC DNA]</scope>
    <source>
        <strain evidence="3">NRRL 2290</strain>
    </source>
</reference>
<comment type="caution">
    <text evidence="2">The sequence shown here is derived from an EMBL/GenBank/DDBJ whole genome shotgun (WGS) entry which is preliminary data.</text>
</comment>
<evidence type="ECO:0000256" key="1">
    <source>
        <dbReference type="SAM" id="MobiDB-lite"/>
    </source>
</evidence>
<sequence>MRCRVAANSTGSTYGGLGFDMDRFPSEGGDGQSLRGRPGRQRVPRSCERSDPDSFEVGLLGIRLSSREAELDLLPLTPASAEPPYVAVRAAVPYVAGTDRD</sequence>
<dbReference type="Proteomes" id="UP000037251">
    <property type="component" value="Unassembled WGS sequence"/>
</dbReference>
<feature type="region of interest" description="Disordered" evidence="1">
    <location>
        <begin position="16"/>
        <end position="52"/>
    </location>
</feature>
<organism evidence="2 3">
    <name type="scientific">Streptomyces resistomycificus</name>
    <dbReference type="NCBI Taxonomy" id="67356"/>
    <lineage>
        <taxon>Bacteria</taxon>
        <taxon>Bacillati</taxon>
        <taxon>Actinomycetota</taxon>
        <taxon>Actinomycetes</taxon>
        <taxon>Kitasatosporales</taxon>
        <taxon>Streptomycetaceae</taxon>
        <taxon>Streptomyces</taxon>
        <taxon>Streptomyces aurantiacus group</taxon>
    </lineage>
</organism>
<protein>
    <submittedName>
        <fullName evidence="2">Uncharacterized protein</fullName>
    </submittedName>
</protein>
<evidence type="ECO:0000313" key="2">
    <source>
        <dbReference type="EMBL" id="KOG29370.1"/>
    </source>
</evidence>
<gene>
    <name evidence="2" type="ORF">ADK37_37365</name>
</gene>
<keyword evidence="3" id="KW-1185">Reference proteome</keyword>
<accession>A0A0L8KU31</accession>
<dbReference type="AlphaFoldDB" id="A0A0L8KU31"/>
<proteinExistence type="predicted"/>
<evidence type="ECO:0000313" key="3">
    <source>
        <dbReference type="Proteomes" id="UP000037251"/>
    </source>
</evidence>
<dbReference type="EMBL" id="LGUS01000222">
    <property type="protein sequence ID" value="KOG29370.1"/>
    <property type="molecule type" value="Genomic_DNA"/>
</dbReference>